<sequence>MKGNFNHFKILIVDDEEEYREVFKEILDEKGYITKAASSGEEALNILKTHSFHLVLTDLIMKGIDGIELLEKIKEEYSETEVIIITGYGTVENAVAAMKKGAFTYFIKSHDLEELTIEIEKIRKIFYLENDNEIFKNQQKNSKYMLNTNNKKFIKIINMAEKAANSNVNILILGDSGVGKEVFAKYIHSCSERKDRHFLAVNCHAFSDNLLESELFGHEKGAFTGAIEQRKGRFEAAHGGTLFLDEIGDISLSTQVKLLRTIETKKVERIGSNKTMDVDFRLISATNKDIQKSISNGEFREDLFYRISTIIIEIPPLRDRKEDLPNLIEFFLEKSKLELKKQIHTIEKKVMERLLSYDYPGNVRELKNIIERLVVLSENGIIKDIDLSKYRVDSERDTKSREEKIHNNKEVEEIQRIRSLKDIRSEAEAKYIKKALEISGNNVTEAARKLSISRRQLFNKINEYKLR</sequence>
<evidence type="ECO:0000256" key="8">
    <source>
        <dbReference type="PROSITE-ProRule" id="PRU00169"/>
    </source>
</evidence>
<dbReference type="Pfam" id="PF25601">
    <property type="entry name" value="AAA_lid_14"/>
    <property type="match status" value="1"/>
</dbReference>
<dbReference type="InterPro" id="IPR002078">
    <property type="entry name" value="Sigma_54_int"/>
</dbReference>
<dbReference type="SUPFAM" id="SSF46689">
    <property type="entry name" value="Homeodomain-like"/>
    <property type="match status" value="1"/>
</dbReference>
<dbReference type="InterPro" id="IPR002197">
    <property type="entry name" value="HTH_Fis"/>
</dbReference>
<dbReference type="PROSITE" id="PS50110">
    <property type="entry name" value="RESPONSE_REGULATORY"/>
    <property type="match status" value="1"/>
</dbReference>
<dbReference type="GO" id="GO:0000160">
    <property type="term" value="P:phosphorelay signal transduction system"/>
    <property type="evidence" value="ECO:0007669"/>
    <property type="project" value="InterPro"/>
</dbReference>
<dbReference type="PROSITE" id="PS50045">
    <property type="entry name" value="SIGMA54_INTERACT_4"/>
    <property type="match status" value="1"/>
</dbReference>
<dbReference type="Pfam" id="PF00158">
    <property type="entry name" value="Sigma54_activat"/>
    <property type="match status" value="1"/>
</dbReference>
<dbReference type="InterPro" id="IPR009057">
    <property type="entry name" value="Homeodomain-like_sf"/>
</dbReference>
<dbReference type="Pfam" id="PF02954">
    <property type="entry name" value="HTH_8"/>
    <property type="match status" value="1"/>
</dbReference>
<dbReference type="Pfam" id="PF00072">
    <property type="entry name" value="Response_reg"/>
    <property type="match status" value="1"/>
</dbReference>
<dbReference type="InterPro" id="IPR003593">
    <property type="entry name" value="AAA+_ATPase"/>
</dbReference>
<dbReference type="FunFam" id="3.40.50.300:FF:000006">
    <property type="entry name" value="DNA-binding transcriptional regulator NtrC"/>
    <property type="match status" value="1"/>
</dbReference>
<dbReference type="InterPro" id="IPR011006">
    <property type="entry name" value="CheY-like_superfamily"/>
</dbReference>
<dbReference type="SUPFAM" id="SSF52540">
    <property type="entry name" value="P-loop containing nucleoside triphosphate hydrolases"/>
    <property type="match status" value="1"/>
</dbReference>
<evidence type="ECO:0000256" key="7">
    <source>
        <dbReference type="ARBA" id="ARBA00024867"/>
    </source>
</evidence>
<dbReference type="AlphaFoldDB" id="A0A1T5LZQ3"/>
<keyword evidence="2" id="KW-0547">Nucleotide-binding</keyword>
<feature type="modified residue" description="4-aspartylphosphate" evidence="8">
    <location>
        <position position="58"/>
    </location>
</feature>
<dbReference type="Gene3D" id="1.10.8.60">
    <property type="match status" value="1"/>
</dbReference>
<evidence type="ECO:0000256" key="3">
    <source>
        <dbReference type="ARBA" id="ARBA00022840"/>
    </source>
</evidence>
<comment type="function">
    <text evidence="7">May play the central regulatory role in sporulation. It may be an element of the effector pathway responsible for the activation of sporulation genes in response to nutritional stress. Spo0A may act in concert with spo0H (a sigma factor) to control the expression of some genes that are critical to the sporulation process.</text>
</comment>
<name>A0A1T5LZQ3_9FIRM</name>
<dbReference type="InterPro" id="IPR025944">
    <property type="entry name" value="Sigma_54_int_dom_CS"/>
</dbReference>
<evidence type="ECO:0000313" key="12">
    <source>
        <dbReference type="Proteomes" id="UP000190285"/>
    </source>
</evidence>
<dbReference type="SUPFAM" id="SSF52172">
    <property type="entry name" value="CheY-like"/>
    <property type="match status" value="1"/>
</dbReference>
<keyword evidence="3" id="KW-0067">ATP-binding</keyword>
<dbReference type="Gene3D" id="3.40.50.2300">
    <property type="match status" value="1"/>
</dbReference>
<organism evidence="11 12">
    <name type="scientific">Maledivibacter halophilus</name>
    <dbReference type="NCBI Taxonomy" id="36842"/>
    <lineage>
        <taxon>Bacteria</taxon>
        <taxon>Bacillati</taxon>
        <taxon>Bacillota</taxon>
        <taxon>Clostridia</taxon>
        <taxon>Peptostreptococcales</taxon>
        <taxon>Caminicellaceae</taxon>
        <taxon>Maledivibacter</taxon>
    </lineage>
</organism>
<dbReference type="PRINTS" id="PR01590">
    <property type="entry name" value="HTHFIS"/>
</dbReference>
<dbReference type="GO" id="GO:0005524">
    <property type="term" value="F:ATP binding"/>
    <property type="evidence" value="ECO:0007669"/>
    <property type="project" value="UniProtKB-KW"/>
</dbReference>
<dbReference type="RefSeq" id="WP_079493465.1">
    <property type="nucleotide sequence ID" value="NZ_FUZT01000009.1"/>
</dbReference>
<keyword evidence="12" id="KW-1185">Reference proteome</keyword>
<reference evidence="11 12" key="1">
    <citation type="submission" date="2017-02" db="EMBL/GenBank/DDBJ databases">
        <authorList>
            <person name="Peterson S.W."/>
        </authorList>
    </citation>
    <scope>NUCLEOTIDE SEQUENCE [LARGE SCALE GENOMIC DNA]</scope>
    <source>
        <strain evidence="11 12">M1</strain>
    </source>
</reference>
<evidence type="ECO:0000256" key="2">
    <source>
        <dbReference type="ARBA" id="ARBA00022741"/>
    </source>
</evidence>
<dbReference type="PROSITE" id="PS00676">
    <property type="entry name" value="SIGMA54_INTERACT_2"/>
    <property type="match status" value="1"/>
</dbReference>
<dbReference type="STRING" id="36842.SAMN02194393_03615"/>
<dbReference type="GO" id="GO:0006355">
    <property type="term" value="P:regulation of DNA-templated transcription"/>
    <property type="evidence" value="ECO:0007669"/>
    <property type="project" value="InterPro"/>
</dbReference>
<gene>
    <name evidence="11" type="ORF">SAMN02194393_03615</name>
</gene>
<dbReference type="InterPro" id="IPR025943">
    <property type="entry name" value="Sigma_54_int_dom_ATP-bd_2"/>
</dbReference>
<dbReference type="SMART" id="SM00382">
    <property type="entry name" value="AAA"/>
    <property type="match status" value="1"/>
</dbReference>
<dbReference type="CDD" id="cd00009">
    <property type="entry name" value="AAA"/>
    <property type="match status" value="1"/>
</dbReference>
<feature type="domain" description="Sigma-54 factor interaction" evidence="9">
    <location>
        <begin position="146"/>
        <end position="375"/>
    </location>
</feature>
<evidence type="ECO:0000259" key="10">
    <source>
        <dbReference type="PROSITE" id="PS50110"/>
    </source>
</evidence>
<feature type="domain" description="Response regulatory" evidence="10">
    <location>
        <begin position="9"/>
        <end position="123"/>
    </location>
</feature>
<dbReference type="OrthoDB" id="9803970at2"/>
<dbReference type="PANTHER" id="PTHR32071">
    <property type="entry name" value="TRANSCRIPTIONAL REGULATORY PROTEIN"/>
    <property type="match status" value="1"/>
</dbReference>
<dbReference type="InterPro" id="IPR001789">
    <property type="entry name" value="Sig_transdc_resp-reg_receiver"/>
</dbReference>
<protein>
    <recommendedName>
        <fullName evidence="1">Stage 0 sporulation protein A homolog</fullName>
    </recommendedName>
</protein>
<keyword evidence="8" id="KW-0597">Phosphoprotein</keyword>
<evidence type="ECO:0000313" key="11">
    <source>
        <dbReference type="EMBL" id="SKC81480.1"/>
    </source>
</evidence>
<dbReference type="PANTHER" id="PTHR32071:SF119">
    <property type="entry name" value="SIGMA L-DEPENDENT TRANSCRIPTIONAL REGULATOR YPLP-RELATED"/>
    <property type="match status" value="1"/>
</dbReference>
<evidence type="ECO:0000259" key="9">
    <source>
        <dbReference type="PROSITE" id="PS50045"/>
    </source>
</evidence>
<evidence type="ECO:0000256" key="1">
    <source>
        <dbReference type="ARBA" id="ARBA00018672"/>
    </source>
</evidence>
<dbReference type="InterPro" id="IPR058031">
    <property type="entry name" value="AAA_lid_NorR"/>
</dbReference>
<proteinExistence type="predicted"/>
<accession>A0A1T5LZQ3</accession>
<dbReference type="Gene3D" id="3.40.50.300">
    <property type="entry name" value="P-loop containing nucleotide triphosphate hydrolases"/>
    <property type="match status" value="1"/>
</dbReference>
<dbReference type="Proteomes" id="UP000190285">
    <property type="component" value="Unassembled WGS sequence"/>
</dbReference>
<keyword evidence="6" id="KW-0804">Transcription</keyword>
<dbReference type="InterPro" id="IPR025662">
    <property type="entry name" value="Sigma_54_int_dom_ATP-bd_1"/>
</dbReference>
<keyword evidence="5 11" id="KW-0238">DNA-binding</keyword>
<keyword evidence="4" id="KW-0805">Transcription regulation</keyword>
<evidence type="ECO:0000256" key="5">
    <source>
        <dbReference type="ARBA" id="ARBA00023125"/>
    </source>
</evidence>
<dbReference type="PROSITE" id="PS00675">
    <property type="entry name" value="SIGMA54_INTERACT_1"/>
    <property type="match status" value="1"/>
</dbReference>
<dbReference type="PROSITE" id="PS00688">
    <property type="entry name" value="SIGMA54_INTERACT_3"/>
    <property type="match status" value="1"/>
</dbReference>
<dbReference type="GO" id="GO:0043565">
    <property type="term" value="F:sequence-specific DNA binding"/>
    <property type="evidence" value="ECO:0007669"/>
    <property type="project" value="InterPro"/>
</dbReference>
<evidence type="ECO:0000256" key="4">
    <source>
        <dbReference type="ARBA" id="ARBA00023015"/>
    </source>
</evidence>
<dbReference type="InterPro" id="IPR027417">
    <property type="entry name" value="P-loop_NTPase"/>
</dbReference>
<dbReference type="EMBL" id="FUZT01000009">
    <property type="protein sequence ID" value="SKC81480.1"/>
    <property type="molecule type" value="Genomic_DNA"/>
</dbReference>
<dbReference type="SMART" id="SM00448">
    <property type="entry name" value="REC"/>
    <property type="match status" value="1"/>
</dbReference>
<evidence type="ECO:0000256" key="6">
    <source>
        <dbReference type="ARBA" id="ARBA00023163"/>
    </source>
</evidence>
<dbReference type="Gene3D" id="1.10.10.60">
    <property type="entry name" value="Homeodomain-like"/>
    <property type="match status" value="1"/>
</dbReference>